<dbReference type="Proteomes" id="UP000019119">
    <property type="component" value="Segment"/>
</dbReference>
<protein>
    <submittedName>
        <fullName evidence="1">Uncharacterized protein</fullName>
    </submittedName>
</protein>
<sequence length="53" mass="6032">MDPNQTLEDIKLTLADLERVGPDRDMVANLMDKVTALDEWLSNGGFLPSDWQR</sequence>
<dbReference type="OrthoDB" id="29113at10239"/>
<evidence type="ECO:0000313" key="1">
    <source>
        <dbReference type="EMBL" id="AHG23865.1"/>
    </source>
</evidence>
<proteinExistence type="predicted"/>
<name>W0LNZ3_9CAUD</name>
<accession>W0LNZ3</accession>
<gene>
    <name evidence="1" type="primary">85</name>
    <name evidence="1" type="ORF">PBI_EAGLEEYE_85</name>
</gene>
<dbReference type="GeneID" id="18502847"/>
<dbReference type="KEGG" id="vg:18502847"/>
<keyword evidence="2" id="KW-1185">Reference proteome</keyword>
<evidence type="ECO:0000313" key="2">
    <source>
        <dbReference type="Proteomes" id="UP000019119"/>
    </source>
</evidence>
<dbReference type="EMBL" id="KF861510">
    <property type="protein sequence ID" value="AHG23865.1"/>
    <property type="molecule type" value="Genomic_DNA"/>
</dbReference>
<organism evidence="1 2">
    <name type="scientific">Mycobacterium phage EagleEye</name>
    <dbReference type="NCBI Taxonomy" id="1429759"/>
    <lineage>
        <taxon>Viruses</taxon>
        <taxon>Duplodnaviria</taxon>
        <taxon>Heunggongvirae</taxon>
        <taxon>Uroviricota</taxon>
        <taxon>Caudoviricetes</taxon>
        <taxon>Eagleeyevirus</taxon>
        <taxon>Eagleeyevirus eagleeye</taxon>
    </lineage>
</organism>
<reference evidence="1 2" key="1">
    <citation type="submission" date="2013-11" db="EMBL/GenBank/DDBJ databases">
        <authorList>
            <person name="Awa H."/>
            <person name="Bernal J.T."/>
            <person name="Coelho R.E."/>
            <person name="Culpepper S.C."/>
            <person name="Devaraju V.S."/>
            <person name="Higgins R.T."/>
            <person name="Husein A.J."/>
            <person name="Johnston E.M."/>
            <person name="Jung J.A."/>
            <person name="Kanani-Hendijani T.A."/>
            <person name="Knapp R.E."/>
            <person name="Lepiocha N."/>
            <person name="McCarter A.J."/>
            <person name="Merlau P.R."/>
            <person name="Monfared M.S."/>
            <person name="Olney H.P."/>
            <person name="Pineda M.R."/>
            <person name="Pizzini S.E."/>
            <person name="Roberson D.J."/>
            <person name="Rodriguez J."/>
            <person name="Simpson N.A."/>
            <person name="Stevens S.C."/>
            <person name="Stroub-Tahmassi C.A."/>
            <person name="Syed N."/>
            <person name="Torres S.E."/>
            <person name="Townsend C.W."/>
            <person name="White X.E."/>
            <person name="Willette C.E."/>
            <person name="Deming K.E."/>
            <person name="Simon S.E."/>
            <person name="Benjamin R.C."/>
            <person name="Hughes L.E."/>
            <person name="Hale R.H."/>
            <person name="Lamson-Kim T."/>
            <person name="Visi D.H."/>
            <person name="Allen M.S."/>
            <person name="Bradley K.W."/>
            <person name="Clarke D.Q."/>
            <person name="Lewis M.F."/>
            <person name="Barker L.P."/>
            <person name="Bailey C."/>
            <person name="Asai D.J."/>
            <person name="Garber M.L."/>
            <person name="Bowman C.A."/>
            <person name="Russell D.A."/>
            <person name="Pope W.H."/>
            <person name="Jacobs-Sera D."/>
            <person name="Hendrix R.W."/>
            <person name="Hatfull G.F."/>
        </authorList>
    </citation>
    <scope>NUCLEOTIDE SEQUENCE [LARGE SCALE GENOMIC DNA]</scope>
</reference>
<dbReference type="RefSeq" id="YP_009005827.1">
    <property type="nucleotide sequence ID" value="NC_023564.1"/>
</dbReference>